<dbReference type="AlphaFoldDB" id="A0A8X6NVB3"/>
<gene>
    <name evidence="1" type="ORF">NPIL_488561</name>
</gene>
<dbReference type="EMBL" id="BMAW01013238">
    <property type="protein sequence ID" value="GFT32867.1"/>
    <property type="molecule type" value="Genomic_DNA"/>
</dbReference>
<dbReference type="Proteomes" id="UP000887013">
    <property type="component" value="Unassembled WGS sequence"/>
</dbReference>
<proteinExistence type="predicted"/>
<protein>
    <submittedName>
        <fullName evidence="1">Uncharacterized protein</fullName>
    </submittedName>
</protein>
<comment type="caution">
    <text evidence="1">The sequence shown here is derived from an EMBL/GenBank/DDBJ whole genome shotgun (WGS) entry which is preliminary data.</text>
</comment>
<sequence length="67" mass="7663">MEVLILKKEAILYYLTVTIKLTIENSQNVLRGGYHLLGFVELQMLYDDAPRNPMDSHPIAENKSGEK</sequence>
<evidence type="ECO:0000313" key="1">
    <source>
        <dbReference type="EMBL" id="GFT32867.1"/>
    </source>
</evidence>
<organism evidence="1 2">
    <name type="scientific">Nephila pilipes</name>
    <name type="common">Giant wood spider</name>
    <name type="synonym">Nephila maculata</name>
    <dbReference type="NCBI Taxonomy" id="299642"/>
    <lineage>
        <taxon>Eukaryota</taxon>
        <taxon>Metazoa</taxon>
        <taxon>Ecdysozoa</taxon>
        <taxon>Arthropoda</taxon>
        <taxon>Chelicerata</taxon>
        <taxon>Arachnida</taxon>
        <taxon>Araneae</taxon>
        <taxon>Araneomorphae</taxon>
        <taxon>Entelegynae</taxon>
        <taxon>Araneoidea</taxon>
        <taxon>Nephilidae</taxon>
        <taxon>Nephila</taxon>
    </lineage>
</organism>
<evidence type="ECO:0000313" key="2">
    <source>
        <dbReference type="Proteomes" id="UP000887013"/>
    </source>
</evidence>
<reference evidence="1" key="1">
    <citation type="submission" date="2020-08" db="EMBL/GenBank/DDBJ databases">
        <title>Multicomponent nature underlies the extraordinary mechanical properties of spider dragline silk.</title>
        <authorList>
            <person name="Kono N."/>
            <person name="Nakamura H."/>
            <person name="Mori M."/>
            <person name="Yoshida Y."/>
            <person name="Ohtoshi R."/>
            <person name="Malay A.D."/>
            <person name="Moran D.A.P."/>
            <person name="Tomita M."/>
            <person name="Numata K."/>
            <person name="Arakawa K."/>
        </authorList>
    </citation>
    <scope>NUCLEOTIDE SEQUENCE</scope>
</reference>
<keyword evidence="2" id="KW-1185">Reference proteome</keyword>
<name>A0A8X6NVB3_NEPPI</name>
<accession>A0A8X6NVB3</accession>